<organism evidence="2">
    <name type="scientific">Catillopecten margaritatus gill symbiont</name>
    <dbReference type="NCBI Taxonomy" id="3083288"/>
    <lineage>
        <taxon>Bacteria</taxon>
        <taxon>Pseudomonadati</taxon>
        <taxon>Pseudomonadota</taxon>
        <taxon>Gammaproteobacteria</taxon>
        <taxon>sulfur-oxidizing symbionts</taxon>
    </lineage>
</organism>
<feature type="signal peptide" evidence="1">
    <location>
        <begin position="1"/>
        <end position="19"/>
    </location>
</feature>
<evidence type="ECO:0000256" key="1">
    <source>
        <dbReference type="SAM" id="SignalP"/>
    </source>
</evidence>
<protein>
    <recommendedName>
        <fullName evidence="3">Sel1 repeat family protein</fullName>
    </recommendedName>
</protein>
<dbReference type="AlphaFoldDB" id="A0AAU6PHT3"/>
<accession>A0AAU6PHT3</accession>
<keyword evidence="1" id="KW-0732">Signal</keyword>
<sequence length="202" mass="22645">MHNLIKIFGLLFLTQSAMASPLSERALRLIQTGNEINSQGVVLSGQQLLLRGMFQLNDLDAAYESSKQTRVGNQLMGYLPQPAMANKILAKLLGKGYDPAIYDTALYLLDGESGFAQDTLMALNLFEESVKMYANPQSAFVAAVMRNESLVPGFGSKQRIDELITFAILNRVVGAQRYKDQYIDNRRGHLQVKNWRKWLDAQ</sequence>
<name>A0AAU6PHT3_9GAMM</name>
<proteinExistence type="predicted"/>
<evidence type="ECO:0008006" key="3">
    <source>
        <dbReference type="Google" id="ProtNLM"/>
    </source>
</evidence>
<gene>
    <name evidence="2" type="ORF">Ctma_1273</name>
</gene>
<dbReference type="EMBL" id="CP138327">
    <property type="protein sequence ID" value="WXU00548.1"/>
    <property type="molecule type" value="Genomic_DNA"/>
</dbReference>
<reference evidence="2" key="1">
    <citation type="submission" date="2023-10" db="EMBL/GenBank/DDBJ databases">
        <title>The first scallop-associated chemosynthetic bacterial symbiont.</title>
        <authorList>
            <person name="Lin Y.-T."/>
            <person name="Sun J."/>
            <person name="Ip J.C.-H."/>
            <person name="He X."/>
            <person name="Gao Z.-M."/>
            <person name="Perez M."/>
            <person name="Xu T."/>
            <person name="Qian P.-Y."/>
            <person name="Qiu J.-W."/>
        </authorList>
    </citation>
    <scope>NUCLEOTIDE SEQUENCE</scope>
    <source>
        <strain evidence="2">Gill1</strain>
    </source>
</reference>
<evidence type="ECO:0000313" key="2">
    <source>
        <dbReference type="EMBL" id="WXU00548.1"/>
    </source>
</evidence>
<feature type="chain" id="PRO_5043974771" description="Sel1 repeat family protein" evidence="1">
    <location>
        <begin position="20"/>
        <end position="202"/>
    </location>
</feature>